<dbReference type="Proteomes" id="UP001139193">
    <property type="component" value="Unassembled WGS sequence"/>
</dbReference>
<accession>A0A9X1VK27</accession>
<evidence type="ECO:0000313" key="4">
    <source>
        <dbReference type="Proteomes" id="UP001139193"/>
    </source>
</evidence>
<gene>
    <name evidence="3" type="ORF">MON38_13555</name>
</gene>
<protein>
    <submittedName>
        <fullName evidence="3">T9SS type A sorting domain-containing protein</fullName>
    </submittedName>
</protein>
<evidence type="ECO:0000256" key="1">
    <source>
        <dbReference type="SAM" id="SignalP"/>
    </source>
</evidence>
<dbReference type="AlphaFoldDB" id="A0A9X1VK27"/>
<dbReference type="EMBL" id="JALBGC010000003">
    <property type="protein sequence ID" value="MCI1188450.1"/>
    <property type="molecule type" value="Genomic_DNA"/>
</dbReference>
<sequence>MQQLYTTARATWARIITGSAGLLLLAGLTATPATAQQLNYDYLNGQNLAGAYQDLGTTGTAIAVANADDANSAAQPIGFSFGFNGQTFTQFVLNTNGFVKLGSVAPTSAANFLQYAQTATVNGQTVFPGGPIGGSDTTMVNVLAPFATDLAAAASGGAEFRVATTGTAPNRMCTIQWKNVHDKPRRAAAADTTIVGTQYESFSFQVKLYETSGQIDFVYGAATAGSGTDNFRTAVVAIKGRSAQAGNLLTVNKGSTGLWSVAKFYSTSTWLNVRRSVLPDAGRTFRFRANATQDAAVNAVFTLGQLPVGTPHAVRASIRNVGTQTLLNLPVRLDVNGPGRPSGSAGTTAFTFNNTQTIASLAPGASTVVTFAAYTAGTHLGTNTIMVSLPTDAYPDGNVGSEPQVQTNNSYNYGPPAVATSGLAIGYYGFDTRPGITAVKYNAPRATTLLSVTDFMPADGNSTGQTIYAVALDVNGNILARTVDYNVRAGDLGNTVTFTFATPVALPAGDFMVGIAQLGSPVAHYPVGRLFESNPRPGSFYDRSTVTSGAFNDVSTRGFGPFLIGANTTNSVLAATEAAPAVVFGLLPNPAHDAAQLQLATAAPTAQAVQVLDVLGRAVRTLTLAAGATRASLPVADLPRGLYLVRVGATTQRLVLE</sequence>
<dbReference type="NCBIfam" id="TIGR04183">
    <property type="entry name" value="Por_Secre_tail"/>
    <property type="match status" value="1"/>
</dbReference>
<comment type="caution">
    <text evidence="3">The sequence shown here is derived from an EMBL/GenBank/DDBJ whole genome shotgun (WGS) entry which is preliminary data.</text>
</comment>
<dbReference type="Gene3D" id="2.60.40.10">
    <property type="entry name" value="Immunoglobulins"/>
    <property type="match status" value="1"/>
</dbReference>
<keyword evidence="4" id="KW-1185">Reference proteome</keyword>
<feature type="signal peptide" evidence="1">
    <location>
        <begin position="1"/>
        <end position="35"/>
    </location>
</feature>
<organism evidence="3 4">
    <name type="scientific">Hymenobacter cyanobacteriorum</name>
    <dbReference type="NCBI Taxonomy" id="2926463"/>
    <lineage>
        <taxon>Bacteria</taxon>
        <taxon>Pseudomonadati</taxon>
        <taxon>Bacteroidota</taxon>
        <taxon>Cytophagia</taxon>
        <taxon>Cytophagales</taxon>
        <taxon>Hymenobacteraceae</taxon>
        <taxon>Hymenobacter</taxon>
    </lineage>
</organism>
<reference evidence="3" key="1">
    <citation type="submission" date="2022-03" db="EMBL/GenBank/DDBJ databases">
        <title>Bacterial whole genome sequence for Hymenobacter sp. DH14.</title>
        <authorList>
            <person name="Le V."/>
        </authorList>
    </citation>
    <scope>NUCLEOTIDE SEQUENCE</scope>
    <source>
        <strain evidence="3">DH14</strain>
    </source>
</reference>
<evidence type="ECO:0000313" key="3">
    <source>
        <dbReference type="EMBL" id="MCI1188450.1"/>
    </source>
</evidence>
<keyword evidence="1" id="KW-0732">Signal</keyword>
<dbReference type="RefSeq" id="WP_241936708.1">
    <property type="nucleotide sequence ID" value="NZ_JALBGC010000003.1"/>
</dbReference>
<dbReference type="InterPro" id="IPR013783">
    <property type="entry name" value="Ig-like_fold"/>
</dbReference>
<name>A0A9X1VK27_9BACT</name>
<evidence type="ECO:0000259" key="2">
    <source>
        <dbReference type="Pfam" id="PF18962"/>
    </source>
</evidence>
<feature type="domain" description="Secretion system C-terminal sorting" evidence="2">
    <location>
        <begin position="588"/>
        <end position="652"/>
    </location>
</feature>
<feature type="chain" id="PRO_5040997099" evidence="1">
    <location>
        <begin position="36"/>
        <end position="657"/>
    </location>
</feature>
<proteinExistence type="predicted"/>
<dbReference type="Pfam" id="PF18962">
    <property type="entry name" value="Por_Secre_tail"/>
    <property type="match status" value="1"/>
</dbReference>
<dbReference type="InterPro" id="IPR026444">
    <property type="entry name" value="Secre_tail"/>
</dbReference>